<dbReference type="Gene3D" id="3.30.2000.10">
    <property type="entry name" value="Phage tail protein-like"/>
    <property type="match status" value="1"/>
</dbReference>
<accession>A0A9X4PB67</accession>
<comment type="caution">
    <text evidence="1">The sequence shown here is derived from an EMBL/GenBank/DDBJ whole genome shotgun (WGS) entry which is preliminary data.</text>
</comment>
<evidence type="ECO:0000313" key="1">
    <source>
        <dbReference type="EMBL" id="MDG6895042.1"/>
    </source>
</evidence>
<reference evidence="1" key="1">
    <citation type="submission" date="2016-03" db="EMBL/GenBank/DDBJ databases">
        <title>Co-evolution between Pasteurellaceae and their hosts.</title>
        <authorList>
            <person name="Hansen M.J."/>
            <person name="Bojesen A.M."/>
            <person name="Planet P."/>
        </authorList>
    </citation>
    <scope>NUCLEOTIDE SEQUENCE</scope>
    <source>
        <strain evidence="1">146/S8/89</strain>
    </source>
</reference>
<dbReference type="Proteomes" id="UP001155500">
    <property type="component" value="Unassembled WGS sequence"/>
</dbReference>
<name>A0A9X4PB67_9PAST</name>
<dbReference type="InterPro" id="IPR014972">
    <property type="entry name" value="Phage_Mu_Gp37"/>
</dbReference>
<sequence length="216" mass="24463">MITRIENALIDRLKRGLGKLVYEVKSYEGEIDDARLAVNRMPLVLVSYGGSRFVSKTMTGRGVRYQHQDTFVVIVMVRNLRGSQAARQGGVDKREVGANQLVSAVQYLLVNQTLGRLVEPIKPLRVQTLLNNAEVRNEKLTAYAIEFEISYSLKHWLEDGHYPEPTQDKQHPDYIFNAYQGQLSELTPDLVHIQGKIYDPNSHAQVGIAVETKVEE</sequence>
<proteinExistence type="predicted"/>
<protein>
    <recommendedName>
        <fullName evidence="3">Mu-like prophage protein gp37</fullName>
    </recommendedName>
</protein>
<dbReference type="InterPro" id="IPR038042">
    <property type="entry name" value="Gp37-like"/>
</dbReference>
<dbReference type="AlphaFoldDB" id="A0A9X4PB67"/>
<keyword evidence="2" id="KW-1185">Reference proteome</keyword>
<gene>
    <name evidence="1" type="ORF">A6A20_05225</name>
</gene>
<evidence type="ECO:0008006" key="3">
    <source>
        <dbReference type="Google" id="ProtNLM"/>
    </source>
</evidence>
<evidence type="ECO:0000313" key="2">
    <source>
        <dbReference type="Proteomes" id="UP001155500"/>
    </source>
</evidence>
<dbReference type="EMBL" id="LWID01000001">
    <property type="protein sequence ID" value="MDG6895042.1"/>
    <property type="molecule type" value="Genomic_DNA"/>
</dbReference>
<dbReference type="RefSeq" id="WP_279572480.1">
    <property type="nucleotide sequence ID" value="NZ_LWID01000001.1"/>
</dbReference>
<organism evidence="1 2">
    <name type="scientific">Volucribacter amazonae</name>
    <dbReference type="NCBI Taxonomy" id="256731"/>
    <lineage>
        <taxon>Bacteria</taxon>
        <taxon>Pseudomonadati</taxon>
        <taxon>Pseudomonadota</taxon>
        <taxon>Gammaproteobacteria</taxon>
        <taxon>Pasteurellales</taxon>
        <taxon>Pasteurellaceae</taxon>
        <taxon>Volucribacter</taxon>
    </lineage>
</organism>
<dbReference type="Pfam" id="PF08873">
    <property type="entry name" value="Phage_Mu_Gp37"/>
    <property type="match status" value="1"/>
</dbReference>